<dbReference type="InterPro" id="IPR036388">
    <property type="entry name" value="WH-like_DNA-bd_sf"/>
</dbReference>
<dbReference type="FunFam" id="1.10.10.10:FF:000001">
    <property type="entry name" value="LysR family transcriptional regulator"/>
    <property type="match status" value="1"/>
</dbReference>
<evidence type="ECO:0000256" key="4">
    <source>
        <dbReference type="ARBA" id="ARBA00023163"/>
    </source>
</evidence>
<keyword evidence="3" id="KW-0238">DNA-binding</keyword>
<keyword evidence="2" id="KW-0805">Transcription regulation</keyword>
<dbReference type="GO" id="GO:0003700">
    <property type="term" value="F:DNA-binding transcription factor activity"/>
    <property type="evidence" value="ECO:0007669"/>
    <property type="project" value="InterPro"/>
</dbReference>
<reference evidence="6 7" key="1">
    <citation type="journal article" date="2012" name="J. Bacteriol.">
        <title>Genome sequence of the highly efficient arsenite-oxidizing bacterium Achromobacter arsenitoxydans SY8.</title>
        <authorList>
            <person name="Li X."/>
            <person name="Hu Y."/>
            <person name="Gong J."/>
            <person name="Lin Y."/>
            <person name="Johnstone L."/>
            <person name="Rensing C."/>
            <person name="Wang G."/>
        </authorList>
    </citation>
    <scope>NUCLEOTIDE SEQUENCE [LARGE SCALE GENOMIC DNA]</scope>
    <source>
        <strain evidence="6 7">SY8</strain>
    </source>
</reference>
<dbReference type="PROSITE" id="PS50931">
    <property type="entry name" value="HTH_LYSR"/>
    <property type="match status" value="1"/>
</dbReference>
<evidence type="ECO:0000256" key="2">
    <source>
        <dbReference type="ARBA" id="ARBA00023015"/>
    </source>
</evidence>
<dbReference type="AlphaFoldDB" id="H0FFL0"/>
<evidence type="ECO:0000313" key="7">
    <source>
        <dbReference type="Proteomes" id="UP000003113"/>
    </source>
</evidence>
<evidence type="ECO:0000313" key="6">
    <source>
        <dbReference type="EMBL" id="EHK62931.1"/>
    </source>
</evidence>
<evidence type="ECO:0000256" key="3">
    <source>
        <dbReference type="ARBA" id="ARBA00023125"/>
    </source>
</evidence>
<dbReference type="SUPFAM" id="SSF53850">
    <property type="entry name" value="Periplasmic binding protein-like II"/>
    <property type="match status" value="1"/>
</dbReference>
<keyword evidence="7" id="KW-1185">Reference proteome</keyword>
<organism evidence="6 7">
    <name type="scientific">Achromobacter arsenitoxydans SY8</name>
    <dbReference type="NCBI Taxonomy" id="477184"/>
    <lineage>
        <taxon>Bacteria</taxon>
        <taxon>Pseudomonadati</taxon>
        <taxon>Pseudomonadota</taxon>
        <taxon>Betaproteobacteria</taxon>
        <taxon>Burkholderiales</taxon>
        <taxon>Alcaligenaceae</taxon>
        <taxon>Achromobacter</taxon>
    </lineage>
</organism>
<evidence type="ECO:0000259" key="5">
    <source>
        <dbReference type="PROSITE" id="PS50931"/>
    </source>
</evidence>
<protein>
    <submittedName>
        <fullName evidence="6">LysR family transcriptional regulator</fullName>
    </submittedName>
</protein>
<dbReference type="Gene3D" id="3.40.190.290">
    <property type="match status" value="1"/>
</dbReference>
<dbReference type="Gene3D" id="1.10.10.10">
    <property type="entry name" value="Winged helix-like DNA-binding domain superfamily/Winged helix DNA-binding domain"/>
    <property type="match status" value="1"/>
</dbReference>
<comment type="similarity">
    <text evidence="1">Belongs to the LysR transcriptional regulatory family.</text>
</comment>
<name>H0FFL0_9BURK</name>
<dbReference type="PANTHER" id="PTHR30419:SF8">
    <property type="entry name" value="NITROGEN ASSIMILATION TRANSCRIPTIONAL ACTIVATOR-RELATED"/>
    <property type="match status" value="1"/>
</dbReference>
<keyword evidence="4" id="KW-0804">Transcription</keyword>
<sequence>MRFPQTLDPAMNPQVLQEISLRYFLEVVRTGSVSEAAARLDVAPSAVSRQIARIERELGTLLFERRARGMAPNAAGELLAAHAKRMQQDVDRVAGDILALRGLRQGHVRIVSTEGYASEFVPAAIARFRQHYAGIRFSLDVCSQQEIPQRIRDGSADIGVTLSLTSQRDIRVEMRVPSPVRAILAADHPLAARRDLALAQLIGYPLALPSPDSTLRQLIDISCSRQQLHCEPAFTSRSIDALVGFASAGGGIAFCGELAIRNRLRWGGIVAVPLRDREMNERHFEVQTLAGRIMPEAAKAFIASLAEAAQAAA</sequence>
<dbReference type="GO" id="GO:0003677">
    <property type="term" value="F:DNA binding"/>
    <property type="evidence" value="ECO:0007669"/>
    <property type="project" value="UniProtKB-KW"/>
</dbReference>
<dbReference type="Pfam" id="PF00126">
    <property type="entry name" value="HTH_1"/>
    <property type="match status" value="1"/>
</dbReference>
<dbReference type="InterPro" id="IPR036390">
    <property type="entry name" value="WH_DNA-bd_sf"/>
</dbReference>
<accession>H0FFL0</accession>
<dbReference type="InterPro" id="IPR000847">
    <property type="entry name" value="LysR_HTH_N"/>
</dbReference>
<dbReference type="GO" id="GO:0005829">
    <property type="term" value="C:cytosol"/>
    <property type="evidence" value="ECO:0007669"/>
    <property type="project" value="TreeGrafter"/>
</dbReference>
<evidence type="ECO:0000256" key="1">
    <source>
        <dbReference type="ARBA" id="ARBA00009437"/>
    </source>
</evidence>
<dbReference type="EMBL" id="AGUF01000094">
    <property type="protein sequence ID" value="EHK62931.1"/>
    <property type="molecule type" value="Genomic_DNA"/>
</dbReference>
<dbReference type="eggNOG" id="COG0583">
    <property type="taxonomic scope" value="Bacteria"/>
</dbReference>
<dbReference type="Pfam" id="PF03466">
    <property type="entry name" value="LysR_substrate"/>
    <property type="match status" value="1"/>
</dbReference>
<dbReference type="STRING" id="477184.KYC_27898"/>
<dbReference type="PATRIC" id="fig|477184.5.peg.5475"/>
<dbReference type="PANTHER" id="PTHR30419">
    <property type="entry name" value="HTH-TYPE TRANSCRIPTIONAL REGULATOR YBHD"/>
    <property type="match status" value="1"/>
</dbReference>
<dbReference type="InterPro" id="IPR050950">
    <property type="entry name" value="HTH-type_LysR_regulators"/>
</dbReference>
<proteinExistence type="inferred from homology"/>
<gene>
    <name evidence="6" type="ORF">KYC_27898</name>
</gene>
<feature type="domain" description="HTH lysR-type" evidence="5">
    <location>
        <begin position="21"/>
        <end position="73"/>
    </location>
</feature>
<dbReference type="Proteomes" id="UP000003113">
    <property type="component" value="Unassembled WGS sequence"/>
</dbReference>
<comment type="caution">
    <text evidence="6">The sequence shown here is derived from an EMBL/GenBank/DDBJ whole genome shotgun (WGS) entry which is preliminary data.</text>
</comment>
<dbReference type="SUPFAM" id="SSF46785">
    <property type="entry name" value="Winged helix' DNA-binding domain"/>
    <property type="match status" value="1"/>
</dbReference>
<dbReference type="InterPro" id="IPR005119">
    <property type="entry name" value="LysR_subst-bd"/>
</dbReference>